<dbReference type="OrthoDB" id="3514773at2759"/>
<organism evidence="2 3">
    <name type="scientific">Eimeria praecox</name>
    <dbReference type="NCBI Taxonomy" id="51316"/>
    <lineage>
        <taxon>Eukaryota</taxon>
        <taxon>Sar</taxon>
        <taxon>Alveolata</taxon>
        <taxon>Apicomplexa</taxon>
        <taxon>Conoidasida</taxon>
        <taxon>Coccidia</taxon>
        <taxon>Eucoccidiorida</taxon>
        <taxon>Eimeriorina</taxon>
        <taxon>Eimeriidae</taxon>
        <taxon>Eimeria</taxon>
    </lineage>
</organism>
<evidence type="ECO:0000256" key="1">
    <source>
        <dbReference type="SAM" id="MobiDB-lite"/>
    </source>
</evidence>
<name>U6GFJ0_9EIME</name>
<protein>
    <submittedName>
        <fullName evidence="2">Uncharacterized protein</fullName>
    </submittedName>
</protein>
<gene>
    <name evidence="2" type="ORF">EPH_0007930</name>
</gene>
<feature type="compositionally biased region" description="Basic and acidic residues" evidence="1">
    <location>
        <begin position="189"/>
        <end position="200"/>
    </location>
</feature>
<feature type="region of interest" description="Disordered" evidence="1">
    <location>
        <begin position="111"/>
        <end position="145"/>
    </location>
</feature>
<feature type="compositionally biased region" description="Basic and acidic residues" evidence="1">
    <location>
        <begin position="281"/>
        <end position="292"/>
    </location>
</feature>
<sequence>MLKGKISVAVRYAQAQKSTDPFSEERSVKLSESTAFDKLAYYSSSRTGKLESVLQSAVSAKSTAQLKRCSSSNSMVWRHSKQGGAMPVHSSQAITAGESRCMLASVSSQRAALENMKPGSQATTRSDHRSREKQKRCTPQQDGEAAFHLSRHVRAHEQQVAGRCHHLANRGSANRALSSLPSKCSQNHRSTELHNVDESKGFSNGRLTRSRGPDVPGCLFRSGQPRESSSAVDEGDNILKRSLESSSAFGSKAGITSRRRSGTTDVHSDALKKSSSLQPALHERGHMGKPRIDGAAPTAFITRPSYMDATAVGRRLTAQNNMWSAVGSYEPLASLVFHELYPPLSRELQALCMQCLGTKDSPELRALTDIQQAAMKLVAEQSVHRSAKAKNRLADVFERAGHPNGTLECLEQFLLACSPILIYFDIVSLTPHLEQGGFIRSHFEIPQTDATYLRKCNEREQALYCGLYEHESVRPEHHPKYGYVSVDCKLQPPWEPQSGEACIILKDHVRVRATISAGVLSSGHEPLVATLNNPWHVLEALGYEALAALADFAKDPTPMRGPDIPALVDCNIHGGIQLGKDVEAIVLPKSAEKATLAKLQQIATQHLVPILSMEKCPRAVKDDSWKQAVRHLQHEAFLKKTALGNTYAQI</sequence>
<feature type="region of interest" description="Disordered" evidence="1">
    <location>
        <begin position="172"/>
        <end position="235"/>
    </location>
</feature>
<reference evidence="2" key="2">
    <citation type="submission" date="2013-10" db="EMBL/GenBank/DDBJ databases">
        <authorList>
            <person name="Aslett M."/>
        </authorList>
    </citation>
    <scope>NUCLEOTIDE SEQUENCE [LARGE SCALE GENOMIC DNA]</scope>
    <source>
        <strain evidence="2">Houghton</strain>
    </source>
</reference>
<reference evidence="2" key="1">
    <citation type="submission" date="2013-10" db="EMBL/GenBank/DDBJ databases">
        <title>Genomic analysis of the causative agents of coccidiosis in chickens.</title>
        <authorList>
            <person name="Reid A.J."/>
            <person name="Blake D."/>
            <person name="Billington K."/>
            <person name="Browne H."/>
            <person name="Dunn M."/>
            <person name="Hung S."/>
            <person name="Kawahara F."/>
            <person name="Miranda-Saavedra D."/>
            <person name="Mourier T."/>
            <person name="Nagra H."/>
            <person name="Otto T.D."/>
            <person name="Rawlings N."/>
            <person name="Sanchez A."/>
            <person name="Sanders M."/>
            <person name="Subramaniam C."/>
            <person name="Tay Y."/>
            <person name="Dear P."/>
            <person name="Doerig C."/>
            <person name="Gruber A."/>
            <person name="Parkinson J."/>
            <person name="Shirley M."/>
            <person name="Wan K.L."/>
            <person name="Berriman M."/>
            <person name="Tomley F."/>
            <person name="Pain A."/>
        </authorList>
    </citation>
    <scope>NUCLEOTIDE SEQUENCE [LARGE SCALE GENOMIC DNA]</scope>
    <source>
        <strain evidence="2">Houghton</strain>
    </source>
</reference>
<dbReference type="Proteomes" id="UP000018201">
    <property type="component" value="Unassembled WGS sequence"/>
</dbReference>
<dbReference type="VEuPathDB" id="ToxoDB:EPH_0007930"/>
<feature type="compositionally biased region" description="Polar residues" evidence="1">
    <location>
        <begin position="172"/>
        <end position="188"/>
    </location>
</feature>
<dbReference type="AlphaFoldDB" id="U6GFJ0"/>
<evidence type="ECO:0000313" key="2">
    <source>
        <dbReference type="EMBL" id="CDI78033.1"/>
    </source>
</evidence>
<dbReference type="EMBL" id="HG691573">
    <property type="protein sequence ID" value="CDI78033.1"/>
    <property type="molecule type" value="Genomic_DNA"/>
</dbReference>
<proteinExistence type="predicted"/>
<feature type="region of interest" description="Disordered" evidence="1">
    <location>
        <begin position="249"/>
        <end position="294"/>
    </location>
</feature>
<accession>U6GFJ0</accession>
<evidence type="ECO:0000313" key="3">
    <source>
        <dbReference type="Proteomes" id="UP000018201"/>
    </source>
</evidence>
<keyword evidence="3" id="KW-1185">Reference proteome</keyword>